<dbReference type="KEGG" id="parq:DSM112329_05037"/>
<dbReference type="PANTHER" id="PTHR43156:SF2">
    <property type="entry name" value="STAGE II SPORULATION PROTEIN E"/>
    <property type="match status" value="1"/>
</dbReference>
<proteinExistence type="predicted"/>
<dbReference type="SMART" id="SM00331">
    <property type="entry name" value="PP2C_SIG"/>
    <property type="match status" value="1"/>
</dbReference>
<evidence type="ECO:0000259" key="3">
    <source>
        <dbReference type="SMART" id="SM00065"/>
    </source>
</evidence>
<dbReference type="InterPro" id="IPR029016">
    <property type="entry name" value="GAF-like_dom_sf"/>
</dbReference>
<feature type="domain" description="GAF" evidence="3">
    <location>
        <begin position="37"/>
        <end position="183"/>
    </location>
</feature>
<organism evidence="5">
    <name type="scientific">Paraconexibacter sp. AEG42_29</name>
    <dbReference type="NCBI Taxonomy" id="2997339"/>
    <lineage>
        <taxon>Bacteria</taxon>
        <taxon>Bacillati</taxon>
        <taxon>Actinomycetota</taxon>
        <taxon>Thermoleophilia</taxon>
        <taxon>Solirubrobacterales</taxon>
        <taxon>Paraconexibacteraceae</taxon>
        <taxon>Paraconexibacter</taxon>
    </lineage>
</organism>
<dbReference type="EMBL" id="CP114014">
    <property type="protein sequence ID" value="XAY08141.1"/>
    <property type="molecule type" value="Genomic_DNA"/>
</dbReference>
<protein>
    <recommendedName>
        <fullName evidence="6">GAF domain-containing protein</fullName>
    </recommendedName>
</protein>
<feature type="domain" description="PPM-type phosphatase" evidence="4">
    <location>
        <begin position="233"/>
        <end position="455"/>
    </location>
</feature>
<reference evidence="5" key="1">
    <citation type="submission" date="2022-12" db="EMBL/GenBank/DDBJ databases">
        <title>Paraconexibacter alkalitolerans sp. nov. and Baekduia alba sp. nov., isolated from soil and emended description of the genera Paraconexibacter (Chun et al., 2020) and Baekduia (An et al., 2020).</title>
        <authorList>
            <person name="Vieira S."/>
            <person name="Huber K.J."/>
            <person name="Geppert A."/>
            <person name="Wolf J."/>
            <person name="Neumann-Schaal M."/>
            <person name="Muesken M."/>
            <person name="Overmann J."/>
        </authorList>
    </citation>
    <scope>NUCLEOTIDE SEQUENCE</scope>
    <source>
        <strain evidence="5">AEG42_29</strain>
    </source>
</reference>
<dbReference type="Gene3D" id="3.30.450.40">
    <property type="match status" value="1"/>
</dbReference>
<dbReference type="Pfam" id="PF07228">
    <property type="entry name" value="SpoIIE"/>
    <property type="match status" value="1"/>
</dbReference>
<sequence length="456" mass="49285">MLEGAMPVNGDTPRVDDAVLNERRLAALRRVALLDTPAEEAFDRLTRAACLILDVPVALVSLVDSGRQFFKSCVGLPEPYATTRETPLSHSFCQHTIASGEPLIVSDAREHPVVRENLAVRDLSVIAYAGIPLRTTDGFVIGSFCAIGHEPRVWSGNDVLILTELAGSAMTIIELRAQALDLDETREERDRVNERLILTQARERAERERHLADMVEVSERLQRELLPTLAPLTMACSIDTFYQPGGRTLLIGGDFFDAIEHGDAVHFVLADVAGHGPEAAAFAVGLRAAWVALQEQDPDPGVLLARLNRVALRERRENSMFITALAGRYECGTRRLEIATAGHPWPLQLHDGRAAEVGLTGGPALGLLEHSGWTTTATTLPEGASLLAFTDGITEGRVAPGAVERTGTPALQRWAELLQPQFPDGSELLEALHDAATVANGGVLPDDVAMLLLTPT</sequence>
<keyword evidence="2" id="KW-0175">Coiled coil</keyword>
<dbReference type="InterPro" id="IPR003018">
    <property type="entry name" value="GAF"/>
</dbReference>
<dbReference type="SMART" id="SM00065">
    <property type="entry name" value="GAF"/>
    <property type="match status" value="1"/>
</dbReference>
<dbReference type="Pfam" id="PF01590">
    <property type="entry name" value="GAF"/>
    <property type="match status" value="1"/>
</dbReference>
<evidence type="ECO:0000259" key="4">
    <source>
        <dbReference type="SMART" id="SM00331"/>
    </source>
</evidence>
<dbReference type="InterPro" id="IPR052016">
    <property type="entry name" value="Bact_Sigma-Reg"/>
</dbReference>
<accession>A0AAU7B294</accession>
<evidence type="ECO:0008006" key="6">
    <source>
        <dbReference type="Google" id="ProtNLM"/>
    </source>
</evidence>
<evidence type="ECO:0000256" key="2">
    <source>
        <dbReference type="SAM" id="Coils"/>
    </source>
</evidence>
<evidence type="ECO:0000313" key="5">
    <source>
        <dbReference type="EMBL" id="XAY08141.1"/>
    </source>
</evidence>
<dbReference type="Gene3D" id="3.60.40.10">
    <property type="entry name" value="PPM-type phosphatase domain"/>
    <property type="match status" value="1"/>
</dbReference>
<feature type="coiled-coil region" evidence="2">
    <location>
        <begin position="175"/>
        <end position="202"/>
    </location>
</feature>
<evidence type="ECO:0000256" key="1">
    <source>
        <dbReference type="ARBA" id="ARBA00022801"/>
    </source>
</evidence>
<dbReference type="InterPro" id="IPR036457">
    <property type="entry name" value="PPM-type-like_dom_sf"/>
</dbReference>
<dbReference type="AlphaFoldDB" id="A0AAU7B294"/>
<dbReference type="GO" id="GO:0016791">
    <property type="term" value="F:phosphatase activity"/>
    <property type="evidence" value="ECO:0007669"/>
    <property type="project" value="TreeGrafter"/>
</dbReference>
<gene>
    <name evidence="5" type="ORF">DSM112329_05037</name>
</gene>
<name>A0AAU7B294_9ACTN</name>
<dbReference type="SUPFAM" id="SSF55781">
    <property type="entry name" value="GAF domain-like"/>
    <property type="match status" value="1"/>
</dbReference>
<dbReference type="InterPro" id="IPR001932">
    <property type="entry name" value="PPM-type_phosphatase-like_dom"/>
</dbReference>
<keyword evidence="1" id="KW-0378">Hydrolase</keyword>
<dbReference type="PANTHER" id="PTHR43156">
    <property type="entry name" value="STAGE II SPORULATION PROTEIN E-RELATED"/>
    <property type="match status" value="1"/>
</dbReference>